<evidence type="ECO:0000313" key="2">
    <source>
        <dbReference type="Proteomes" id="UP000011713"/>
    </source>
</evidence>
<dbReference type="VEuPathDB" id="FungiDB:HpaG800158"/>
<name>M4B1L1_HYAAE</name>
<reference evidence="2" key="1">
    <citation type="journal article" date="2010" name="Science">
        <title>Signatures of adaptation to obligate biotrophy in the Hyaloperonospora arabidopsidis genome.</title>
        <authorList>
            <person name="Baxter L."/>
            <person name="Tripathy S."/>
            <person name="Ishaque N."/>
            <person name="Boot N."/>
            <person name="Cabral A."/>
            <person name="Kemen E."/>
            <person name="Thines M."/>
            <person name="Ah-Fong A."/>
            <person name="Anderson R."/>
            <person name="Badejoko W."/>
            <person name="Bittner-Eddy P."/>
            <person name="Boore J.L."/>
            <person name="Chibucos M.C."/>
            <person name="Coates M."/>
            <person name="Dehal P."/>
            <person name="Delehaunty K."/>
            <person name="Dong S."/>
            <person name="Downton P."/>
            <person name="Dumas B."/>
            <person name="Fabro G."/>
            <person name="Fronick C."/>
            <person name="Fuerstenberg S.I."/>
            <person name="Fulton L."/>
            <person name="Gaulin E."/>
            <person name="Govers F."/>
            <person name="Hughes L."/>
            <person name="Humphray S."/>
            <person name="Jiang R.H."/>
            <person name="Judelson H."/>
            <person name="Kamoun S."/>
            <person name="Kyung K."/>
            <person name="Meijer H."/>
            <person name="Minx P."/>
            <person name="Morris P."/>
            <person name="Nelson J."/>
            <person name="Phuntumart V."/>
            <person name="Qutob D."/>
            <person name="Rehmany A."/>
            <person name="Rougon-Cardoso A."/>
            <person name="Ryden P."/>
            <person name="Torto-Alalibo T."/>
            <person name="Studholme D."/>
            <person name="Wang Y."/>
            <person name="Win J."/>
            <person name="Wood J."/>
            <person name="Clifton S.W."/>
            <person name="Rogers J."/>
            <person name="Van den Ackerveken G."/>
            <person name="Jones J.D."/>
            <person name="McDowell J.M."/>
            <person name="Beynon J."/>
            <person name="Tyler B.M."/>
        </authorList>
    </citation>
    <scope>NUCLEOTIDE SEQUENCE [LARGE SCALE GENOMIC DNA]</scope>
    <source>
        <strain evidence="2">Emoy2</strain>
    </source>
</reference>
<dbReference type="AlphaFoldDB" id="M4B1L1"/>
<accession>M4B1L1</accession>
<organism evidence="1 2">
    <name type="scientific">Hyaloperonospora arabidopsidis (strain Emoy2)</name>
    <name type="common">Downy mildew agent</name>
    <name type="synonym">Peronospora arabidopsidis</name>
    <dbReference type="NCBI Taxonomy" id="559515"/>
    <lineage>
        <taxon>Eukaryota</taxon>
        <taxon>Sar</taxon>
        <taxon>Stramenopiles</taxon>
        <taxon>Oomycota</taxon>
        <taxon>Peronosporomycetes</taxon>
        <taxon>Peronosporales</taxon>
        <taxon>Peronosporaceae</taxon>
        <taxon>Hyaloperonospora</taxon>
    </lineage>
</organism>
<dbReference type="EMBL" id="JH597776">
    <property type="status" value="NOT_ANNOTATED_CDS"/>
    <property type="molecule type" value="Genomic_DNA"/>
</dbReference>
<keyword evidence="2" id="KW-1185">Reference proteome</keyword>
<sequence>MPVHRPNPGQDTWSTQWGRSADRCHLGCAYPQRPTASRNGESACNRCSTLRLDF</sequence>
<dbReference type="InParanoid" id="M4B1L1"/>
<reference evidence="1" key="2">
    <citation type="submission" date="2015-06" db="UniProtKB">
        <authorList>
            <consortium name="EnsemblProtists"/>
        </authorList>
    </citation>
    <scope>IDENTIFICATION</scope>
    <source>
        <strain evidence="1">Emoy2</strain>
    </source>
</reference>
<dbReference type="EnsemblProtists" id="HpaT800158">
    <property type="protein sequence ID" value="HpaP800158"/>
    <property type="gene ID" value="HpaG800158"/>
</dbReference>
<proteinExistence type="predicted"/>
<dbReference type="HOGENOM" id="CLU_3054416_0_0_1"/>
<evidence type="ECO:0000313" key="1">
    <source>
        <dbReference type="EnsemblProtists" id="HpaP800158"/>
    </source>
</evidence>
<protein>
    <submittedName>
        <fullName evidence="1">Uncharacterized protein</fullName>
    </submittedName>
</protein>
<dbReference type="Proteomes" id="UP000011713">
    <property type="component" value="Unassembled WGS sequence"/>
</dbReference>